<dbReference type="CDD" id="cd22749">
    <property type="entry name" value="Otubain_C65"/>
    <property type="match status" value="1"/>
</dbReference>
<dbReference type="GO" id="GO:0006508">
    <property type="term" value="P:proteolysis"/>
    <property type="evidence" value="ECO:0007669"/>
    <property type="project" value="UniProtKB-KW"/>
</dbReference>
<dbReference type="EC" id="3.4.19.12" evidence="2"/>
<dbReference type="Gene3D" id="1.20.1300.20">
    <property type="entry name" value="Peptidase C65 Otubain, subdomain 2"/>
    <property type="match status" value="1"/>
</dbReference>
<dbReference type="InterPro" id="IPR042468">
    <property type="entry name" value="Peptidase_C65_otubain_sub1"/>
</dbReference>
<comment type="catalytic activity">
    <reaction evidence="1">
        <text>Thiol-dependent hydrolysis of ester, thioester, amide, peptide and isopeptide bonds formed by the C-terminal Gly of ubiquitin (a 76-residue protein attached to proteins as an intracellular targeting signal).</text>
        <dbReference type="EC" id="3.4.19.12"/>
    </reaction>
</comment>
<evidence type="ECO:0000256" key="1">
    <source>
        <dbReference type="ARBA" id="ARBA00000707"/>
    </source>
</evidence>
<sequence>MSLFEKLLLKGNQESVPVLIFDINNKEADEEYPTTISKCWLHLKTIKKEAQFNQTYIDNINKLMLDMAAWKKSRGDGNCYYRAVISTYFLKIFHPAISLEHLYNFINILTTLYNSYEYREHIQEIKQIFDFVCEAYNSAAKNEDRYAKFIETNRKLQEQKFDLALVRVARVITYKTFKESCENDEDFKAFLLDEDKLQGYNRIQKMGVEAETHDLVMLPKGLGIEVNQINVFDKIVHYHYPKEDFTGSMLKIWIICKLRGHYDALLSKSDLEIEKYNLKKRQYFYPRN</sequence>
<evidence type="ECO:0000256" key="4">
    <source>
        <dbReference type="ARBA" id="ARBA00022786"/>
    </source>
</evidence>
<evidence type="ECO:0000313" key="7">
    <source>
        <dbReference type="EMBL" id="OMJ73555.1"/>
    </source>
</evidence>
<dbReference type="AlphaFoldDB" id="A0A1R2BA38"/>
<keyword evidence="3" id="KW-0645">Protease</keyword>
<evidence type="ECO:0000256" key="6">
    <source>
        <dbReference type="ARBA" id="ARBA00022807"/>
    </source>
</evidence>
<dbReference type="InterPro" id="IPR042467">
    <property type="entry name" value="Peptidase_C65_otubain_sub2"/>
</dbReference>
<proteinExistence type="predicted"/>
<accession>A0A1R2BA38</accession>
<dbReference type="InterPro" id="IPR019400">
    <property type="entry name" value="Peptidase_C65_otubain"/>
</dbReference>
<comment type="caution">
    <text evidence="7">The sequence shown here is derived from an EMBL/GenBank/DDBJ whole genome shotgun (WGS) entry which is preliminary data.</text>
</comment>
<gene>
    <name evidence="7" type="ORF">SteCoe_27719</name>
</gene>
<evidence type="ECO:0000256" key="3">
    <source>
        <dbReference type="ARBA" id="ARBA00022670"/>
    </source>
</evidence>
<dbReference type="Pfam" id="PF10275">
    <property type="entry name" value="Peptidase_C65"/>
    <property type="match status" value="1"/>
</dbReference>
<dbReference type="Gene3D" id="3.30.200.60">
    <property type="entry name" value="Peptidase C65 Otubain, subdomain 1"/>
    <property type="match status" value="1"/>
</dbReference>
<keyword evidence="8" id="KW-1185">Reference proteome</keyword>
<dbReference type="OrthoDB" id="449484at2759"/>
<keyword evidence="6" id="KW-0788">Thiol protease</keyword>
<protein>
    <recommendedName>
        <fullName evidence="2">ubiquitinyl hydrolase 1</fullName>
        <ecNumber evidence="2">3.4.19.12</ecNumber>
    </recommendedName>
</protein>
<name>A0A1R2BA38_9CILI</name>
<dbReference type="EMBL" id="MPUH01000813">
    <property type="protein sequence ID" value="OMJ73555.1"/>
    <property type="molecule type" value="Genomic_DNA"/>
</dbReference>
<reference evidence="7 8" key="1">
    <citation type="submission" date="2016-11" db="EMBL/GenBank/DDBJ databases">
        <title>The macronuclear genome of Stentor coeruleus: a giant cell with tiny introns.</title>
        <authorList>
            <person name="Slabodnick M."/>
            <person name="Ruby J.G."/>
            <person name="Reiff S.B."/>
            <person name="Swart E.C."/>
            <person name="Gosai S."/>
            <person name="Prabakaran S."/>
            <person name="Witkowska E."/>
            <person name="Larue G.E."/>
            <person name="Fisher S."/>
            <person name="Freeman R.M."/>
            <person name="Gunawardena J."/>
            <person name="Chu W."/>
            <person name="Stover N.A."/>
            <person name="Gregory B.D."/>
            <person name="Nowacki M."/>
            <person name="Derisi J."/>
            <person name="Roy S.W."/>
            <person name="Marshall W.F."/>
            <person name="Sood P."/>
        </authorList>
    </citation>
    <scope>NUCLEOTIDE SEQUENCE [LARGE SCALE GENOMIC DNA]</scope>
    <source>
        <strain evidence="7">WM001</strain>
    </source>
</reference>
<evidence type="ECO:0000256" key="2">
    <source>
        <dbReference type="ARBA" id="ARBA00012759"/>
    </source>
</evidence>
<dbReference type="GO" id="GO:0004843">
    <property type="term" value="F:cysteine-type deubiquitinase activity"/>
    <property type="evidence" value="ECO:0007669"/>
    <property type="project" value="UniProtKB-EC"/>
</dbReference>
<keyword evidence="5" id="KW-0378">Hydrolase</keyword>
<organism evidence="7 8">
    <name type="scientific">Stentor coeruleus</name>
    <dbReference type="NCBI Taxonomy" id="5963"/>
    <lineage>
        <taxon>Eukaryota</taxon>
        <taxon>Sar</taxon>
        <taxon>Alveolata</taxon>
        <taxon>Ciliophora</taxon>
        <taxon>Postciliodesmatophora</taxon>
        <taxon>Heterotrichea</taxon>
        <taxon>Heterotrichida</taxon>
        <taxon>Stentoridae</taxon>
        <taxon>Stentor</taxon>
    </lineage>
</organism>
<dbReference type="Proteomes" id="UP000187209">
    <property type="component" value="Unassembled WGS sequence"/>
</dbReference>
<dbReference type="InterPro" id="IPR038765">
    <property type="entry name" value="Papain-like_cys_pep_sf"/>
</dbReference>
<evidence type="ECO:0000256" key="5">
    <source>
        <dbReference type="ARBA" id="ARBA00022801"/>
    </source>
</evidence>
<keyword evidence="4" id="KW-0833">Ubl conjugation pathway</keyword>
<evidence type="ECO:0000313" key="8">
    <source>
        <dbReference type="Proteomes" id="UP000187209"/>
    </source>
</evidence>
<dbReference type="SUPFAM" id="SSF54001">
    <property type="entry name" value="Cysteine proteinases"/>
    <property type="match status" value="1"/>
</dbReference>